<protein>
    <submittedName>
        <fullName evidence="1">Uncharacterized protein</fullName>
    </submittedName>
</protein>
<keyword evidence="2" id="KW-1185">Reference proteome</keyword>
<dbReference type="EMBL" id="BMWZ01000006">
    <property type="protein sequence ID" value="GGZ87069.1"/>
    <property type="molecule type" value="Genomic_DNA"/>
</dbReference>
<organism evidence="1 2">
    <name type="scientific">Algibacter mikhailovii</name>
    <dbReference type="NCBI Taxonomy" id="425498"/>
    <lineage>
        <taxon>Bacteria</taxon>
        <taxon>Pseudomonadati</taxon>
        <taxon>Bacteroidota</taxon>
        <taxon>Flavobacteriia</taxon>
        <taxon>Flavobacteriales</taxon>
        <taxon>Flavobacteriaceae</taxon>
        <taxon>Algibacter</taxon>
    </lineage>
</organism>
<dbReference type="Proteomes" id="UP000636004">
    <property type="component" value="Unassembled WGS sequence"/>
</dbReference>
<comment type="caution">
    <text evidence="1">The sequence shown here is derived from an EMBL/GenBank/DDBJ whole genome shotgun (WGS) entry which is preliminary data.</text>
</comment>
<accession>A0A918R5P6</accession>
<sequence>MVLGCSSSKLITNWQNPDYKHFNPKKILVVGVTPNYEARKAYEFQLITALNARNIKALQSAVVFEESFQDSWQTKKEIKDQVDKLLSNGYDTALVSLVKGIDDNESYAADSPKTDYHLRKFIGYYLAYQDAYFTQDDYNKYKVYNIETSVYDLKKDSENTLAWRATFDLVDPENNSKAISTYIAKLLKALEKNNIIPKKID</sequence>
<evidence type="ECO:0000313" key="2">
    <source>
        <dbReference type="Proteomes" id="UP000636004"/>
    </source>
</evidence>
<evidence type="ECO:0000313" key="1">
    <source>
        <dbReference type="EMBL" id="GGZ87069.1"/>
    </source>
</evidence>
<reference evidence="1" key="2">
    <citation type="submission" date="2020-09" db="EMBL/GenBank/DDBJ databases">
        <authorList>
            <person name="Sun Q."/>
            <person name="Kim S."/>
        </authorList>
    </citation>
    <scope>NUCLEOTIDE SEQUENCE</scope>
    <source>
        <strain evidence="1">KCTC 12710</strain>
    </source>
</reference>
<reference evidence="1" key="1">
    <citation type="journal article" date="2014" name="Int. J. Syst. Evol. Microbiol.">
        <title>Complete genome sequence of Corynebacterium casei LMG S-19264T (=DSM 44701T), isolated from a smear-ripened cheese.</title>
        <authorList>
            <consortium name="US DOE Joint Genome Institute (JGI-PGF)"/>
            <person name="Walter F."/>
            <person name="Albersmeier A."/>
            <person name="Kalinowski J."/>
            <person name="Ruckert C."/>
        </authorList>
    </citation>
    <scope>NUCLEOTIDE SEQUENCE</scope>
    <source>
        <strain evidence="1">KCTC 12710</strain>
    </source>
</reference>
<name>A0A918R5P6_9FLAO</name>
<dbReference type="AlphaFoldDB" id="A0A918R5P6"/>
<gene>
    <name evidence="1" type="ORF">GCM10007028_26510</name>
</gene>
<proteinExistence type="predicted"/>